<dbReference type="Proteomes" id="UP000799428">
    <property type="component" value="Unassembled WGS sequence"/>
</dbReference>
<dbReference type="AlphaFoldDB" id="A0A6G1KEC3"/>
<evidence type="ECO:0000256" key="1">
    <source>
        <dbReference type="SAM" id="MobiDB-lite"/>
    </source>
</evidence>
<keyword evidence="3" id="KW-1185">Reference proteome</keyword>
<evidence type="ECO:0000313" key="3">
    <source>
        <dbReference type="Proteomes" id="UP000799428"/>
    </source>
</evidence>
<dbReference type="PANTHER" id="PTHR39142">
    <property type="entry name" value="MID1P"/>
    <property type="match status" value="1"/>
</dbReference>
<dbReference type="Pfam" id="PF12929">
    <property type="entry name" value="Mid1"/>
    <property type="match status" value="1"/>
</dbReference>
<organism evidence="2 3">
    <name type="scientific">Pleomassaria siparia CBS 279.74</name>
    <dbReference type="NCBI Taxonomy" id="1314801"/>
    <lineage>
        <taxon>Eukaryota</taxon>
        <taxon>Fungi</taxon>
        <taxon>Dikarya</taxon>
        <taxon>Ascomycota</taxon>
        <taxon>Pezizomycotina</taxon>
        <taxon>Dothideomycetes</taxon>
        <taxon>Pleosporomycetidae</taxon>
        <taxon>Pleosporales</taxon>
        <taxon>Pleomassariaceae</taxon>
        <taxon>Pleomassaria</taxon>
    </lineage>
</organism>
<evidence type="ECO:0000313" key="2">
    <source>
        <dbReference type="EMBL" id="KAF2711178.1"/>
    </source>
</evidence>
<dbReference type="GO" id="GO:0005262">
    <property type="term" value="F:calcium channel activity"/>
    <property type="evidence" value="ECO:0007669"/>
    <property type="project" value="InterPro"/>
</dbReference>
<proteinExistence type="predicted"/>
<protein>
    <recommendedName>
        <fullName evidence="4">Calcium channel subunit Mid1</fullName>
    </recommendedName>
</protein>
<reference evidence="2" key="1">
    <citation type="journal article" date="2020" name="Stud. Mycol.">
        <title>101 Dothideomycetes genomes: a test case for predicting lifestyles and emergence of pathogens.</title>
        <authorList>
            <person name="Haridas S."/>
            <person name="Albert R."/>
            <person name="Binder M."/>
            <person name="Bloem J."/>
            <person name="Labutti K."/>
            <person name="Salamov A."/>
            <person name="Andreopoulos B."/>
            <person name="Baker S."/>
            <person name="Barry K."/>
            <person name="Bills G."/>
            <person name="Bluhm B."/>
            <person name="Cannon C."/>
            <person name="Castanera R."/>
            <person name="Culley D."/>
            <person name="Daum C."/>
            <person name="Ezra D."/>
            <person name="Gonzalez J."/>
            <person name="Henrissat B."/>
            <person name="Kuo A."/>
            <person name="Liang C."/>
            <person name="Lipzen A."/>
            <person name="Lutzoni F."/>
            <person name="Magnuson J."/>
            <person name="Mondo S."/>
            <person name="Nolan M."/>
            <person name="Ohm R."/>
            <person name="Pangilinan J."/>
            <person name="Park H.-J."/>
            <person name="Ramirez L."/>
            <person name="Alfaro M."/>
            <person name="Sun H."/>
            <person name="Tritt A."/>
            <person name="Yoshinaga Y."/>
            <person name="Zwiers L.-H."/>
            <person name="Turgeon B."/>
            <person name="Goodwin S."/>
            <person name="Spatafora J."/>
            <person name="Crous P."/>
            <person name="Grigoriev I."/>
        </authorList>
    </citation>
    <scope>NUCLEOTIDE SEQUENCE</scope>
    <source>
        <strain evidence="2">CBS 279.74</strain>
    </source>
</reference>
<dbReference type="InterPro" id="IPR024338">
    <property type="entry name" value="MID1/Yam8"/>
</dbReference>
<dbReference type="GO" id="GO:0098703">
    <property type="term" value="P:calcium ion import across plasma membrane"/>
    <property type="evidence" value="ECO:0007669"/>
    <property type="project" value="InterPro"/>
</dbReference>
<dbReference type="OrthoDB" id="5405745at2759"/>
<sequence length="596" mass="65659">MLEEEEGLEETGYAPDFAYFDRSLIGRQTEPVIKLTNNGKGVADIAPGALKSFVFEKSQLKIRRGGDLDPHVGDNLSERNLEEVLEDEDEEGVDDEGREDVDGKPLKKRQSGQTVWISANTCKTASLKEGFIWTDTSPPPQLSLYISTRNQNPGPNSTNGVTQIEFEGGYANFSLNASSNIYIGVGAPELTKGWQGSWDFEVVASVDGQYHSYSNNTFLFMVDTDSDSALFITPNITSTNQSTEVDKWSNIDPFPFTMYTQKNDSWGPMTGMERSFCALQQVMDQNTNITVANKLTTRFAGNAFAKGQFHIKGLEAGTAYSAFLVVNGTAEGLDVPHVGVVPAGGIVWRQFSWITKPDDSCQVIFDLPFCTDVAYAVPSSAKYKNDLAGLISLYDDPARAYWTNFTNSLDQVACNTTGDAQYSLARNCDDCRHDYKTWLCSVLMPRCESFNATDDFLQERNIGAPFPNGTFAYGGNMTREFNMTRRDRLAYNQSRNPMIDTLIQPGPYKELLPCDYLCFDIVRSCPAQLGFSCPNEPAMRLTYGRKDDDRLTCSFPGAVRSLNLMQGGASSVVVGRLVDVLSALVVALAVAASLSI</sequence>
<feature type="compositionally biased region" description="Acidic residues" evidence="1">
    <location>
        <begin position="83"/>
        <end position="99"/>
    </location>
</feature>
<feature type="region of interest" description="Disordered" evidence="1">
    <location>
        <begin position="64"/>
        <end position="110"/>
    </location>
</feature>
<dbReference type="EMBL" id="MU005768">
    <property type="protein sequence ID" value="KAF2711178.1"/>
    <property type="molecule type" value="Genomic_DNA"/>
</dbReference>
<name>A0A6G1KEC3_9PLEO</name>
<evidence type="ECO:0008006" key="4">
    <source>
        <dbReference type="Google" id="ProtNLM"/>
    </source>
</evidence>
<feature type="compositionally biased region" description="Basic and acidic residues" evidence="1">
    <location>
        <begin position="64"/>
        <end position="82"/>
    </location>
</feature>
<gene>
    <name evidence="2" type="ORF">K504DRAFT_376168</name>
</gene>
<accession>A0A6G1KEC3</accession>
<dbReference type="PANTHER" id="PTHR39142:SF1">
    <property type="entry name" value="AEL197CP"/>
    <property type="match status" value="1"/>
</dbReference>